<dbReference type="RefSeq" id="WP_285973007.1">
    <property type="nucleotide sequence ID" value="NZ_CP127294.1"/>
</dbReference>
<gene>
    <name evidence="6" type="ORF">QRX50_17540</name>
</gene>
<reference evidence="6 7" key="1">
    <citation type="submission" date="2023-06" db="EMBL/GenBank/DDBJ databases">
        <authorList>
            <person name="Oyuntsetseg B."/>
            <person name="Kim S.B."/>
        </authorList>
    </citation>
    <scope>NUCLEOTIDE SEQUENCE [LARGE SCALE GENOMIC DNA]</scope>
    <source>
        <strain evidence="6 7">2-15</strain>
    </source>
</reference>
<dbReference type="PRINTS" id="PR00502">
    <property type="entry name" value="NUDIXFAMILY"/>
</dbReference>
<dbReference type="Proteomes" id="UP001236014">
    <property type="component" value="Chromosome"/>
</dbReference>
<protein>
    <submittedName>
        <fullName evidence="6">NUDIX hydrolase</fullName>
        <ecNumber evidence="6">3.6.-.-</ecNumber>
    </submittedName>
</protein>
<feature type="domain" description="Nudix hydrolase" evidence="5">
    <location>
        <begin position="2"/>
        <end position="129"/>
    </location>
</feature>
<dbReference type="PANTHER" id="PTHR43046">
    <property type="entry name" value="GDP-MANNOSE MANNOSYL HYDROLASE"/>
    <property type="match status" value="1"/>
</dbReference>
<dbReference type="EMBL" id="CP127294">
    <property type="protein sequence ID" value="WIX82437.1"/>
    <property type="molecule type" value="Genomic_DNA"/>
</dbReference>
<keyword evidence="3 4" id="KW-0378">Hydrolase</keyword>
<evidence type="ECO:0000313" key="7">
    <source>
        <dbReference type="Proteomes" id="UP001236014"/>
    </source>
</evidence>
<dbReference type="InterPro" id="IPR020476">
    <property type="entry name" value="Nudix_hydrolase"/>
</dbReference>
<keyword evidence="7" id="KW-1185">Reference proteome</keyword>
<dbReference type="AlphaFoldDB" id="A0A9Y2N0Y5"/>
<dbReference type="GO" id="GO:0016787">
    <property type="term" value="F:hydrolase activity"/>
    <property type="evidence" value="ECO:0007669"/>
    <property type="project" value="UniProtKB-KW"/>
</dbReference>
<comment type="cofactor">
    <cofactor evidence="1">
        <name>Mg(2+)</name>
        <dbReference type="ChEBI" id="CHEBI:18420"/>
    </cofactor>
</comment>
<evidence type="ECO:0000256" key="1">
    <source>
        <dbReference type="ARBA" id="ARBA00001946"/>
    </source>
</evidence>
<proteinExistence type="inferred from homology"/>
<dbReference type="Gene3D" id="3.90.79.10">
    <property type="entry name" value="Nucleoside Triphosphate Pyrophosphohydrolase"/>
    <property type="match status" value="1"/>
</dbReference>
<dbReference type="InterPro" id="IPR000086">
    <property type="entry name" value="NUDIX_hydrolase_dom"/>
</dbReference>
<evidence type="ECO:0000256" key="3">
    <source>
        <dbReference type="ARBA" id="ARBA00022801"/>
    </source>
</evidence>
<dbReference type="Pfam" id="PF00293">
    <property type="entry name" value="NUDIX"/>
    <property type="match status" value="1"/>
</dbReference>
<sequence>MTTKLLAYAWVPRGATVLLLRRAPGTFLGEHWELPGGTAEPGEAPETTAVREVAEETGLRVHLLGERARLSWPDLDGRPLTIHARVYNATEPTPGTVTLNPAEHVDFTWATPETAADLRLSPHVRRLFG</sequence>
<dbReference type="PANTHER" id="PTHR43046:SF14">
    <property type="entry name" value="MUTT_NUDIX FAMILY PROTEIN"/>
    <property type="match status" value="1"/>
</dbReference>
<dbReference type="PROSITE" id="PS51462">
    <property type="entry name" value="NUDIX"/>
    <property type="match status" value="1"/>
</dbReference>
<dbReference type="InterPro" id="IPR020084">
    <property type="entry name" value="NUDIX_hydrolase_CS"/>
</dbReference>
<accession>A0A9Y2N0Y5</accession>
<dbReference type="PROSITE" id="PS00893">
    <property type="entry name" value="NUDIX_BOX"/>
    <property type="match status" value="1"/>
</dbReference>
<dbReference type="EC" id="3.6.-.-" evidence="6"/>
<dbReference type="InterPro" id="IPR015797">
    <property type="entry name" value="NUDIX_hydrolase-like_dom_sf"/>
</dbReference>
<evidence type="ECO:0000259" key="5">
    <source>
        <dbReference type="PROSITE" id="PS51462"/>
    </source>
</evidence>
<evidence type="ECO:0000256" key="4">
    <source>
        <dbReference type="RuleBase" id="RU003476"/>
    </source>
</evidence>
<comment type="similarity">
    <text evidence="2 4">Belongs to the Nudix hydrolase family.</text>
</comment>
<dbReference type="KEGG" id="acab:QRX50_17540"/>
<dbReference type="CDD" id="cd02883">
    <property type="entry name" value="NUDIX_Hydrolase"/>
    <property type="match status" value="1"/>
</dbReference>
<organism evidence="6 7">
    <name type="scientific">Amycolatopsis carbonis</name>
    <dbReference type="NCBI Taxonomy" id="715471"/>
    <lineage>
        <taxon>Bacteria</taxon>
        <taxon>Bacillati</taxon>
        <taxon>Actinomycetota</taxon>
        <taxon>Actinomycetes</taxon>
        <taxon>Pseudonocardiales</taxon>
        <taxon>Pseudonocardiaceae</taxon>
        <taxon>Amycolatopsis</taxon>
    </lineage>
</organism>
<dbReference type="SUPFAM" id="SSF55811">
    <property type="entry name" value="Nudix"/>
    <property type="match status" value="1"/>
</dbReference>
<evidence type="ECO:0000256" key="2">
    <source>
        <dbReference type="ARBA" id="ARBA00005582"/>
    </source>
</evidence>
<name>A0A9Y2N0Y5_9PSEU</name>
<evidence type="ECO:0000313" key="6">
    <source>
        <dbReference type="EMBL" id="WIX82437.1"/>
    </source>
</evidence>